<protein>
    <recommendedName>
        <fullName evidence="1">DUF7691 domain-containing protein</fullName>
    </recommendedName>
</protein>
<dbReference type="Proteomes" id="UP001596074">
    <property type="component" value="Unassembled WGS sequence"/>
</dbReference>
<keyword evidence="3" id="KW-1185">Reference proteome</keyword>
<gene>
    <name evidence="2" type="ORF">ACFPZN_28000</name>
</gene>
<dbReference type="EMBL" id="JBHSON010000042">
    <property type="protein sequence ID" value="MFC5749482.1"/>
    <property type="molecule type" value="Genomic_DNA"/>
</dbReference>
<accession>A0ABW1A3C7</accession>
<dbReference type="RefSeq" id="WP_378285203.1">
    <property type="nucleotide sequence ID" value="NZ_JBHSON010000042.1"/>
</dbReference>
<evidence type="ECO:0000313" key="2">
    <source>
        <dbReference type="EMBL" id="MFC5749482.1"/>
    </source>
</evidence>
<organism evidence="2 3">
    <name type="scientific">Actinomadura rugatobispora</name>
    <dbReference type="NCBI Taxonomy" id="1994"/>
    <lineage>
        <taxon>Bacteria</taxon>
        <taxon>Bacillati</taxon>
        <taxon>Actinomycetota</taxon>
        <taxon>Actinomycetes</taxon>
        <taxon>Streptosporangiales</taxon>
        <taxon>Thermomonosporaceae</taxon>
        <taxon>Actinomadura</taxon>
    </lineage>
</organism>
<evidence type="ECO:0000313" key="3">
    <source>
        <dbReference type="Proteomes" id="UP001596074"/>
    </source>
</evidence>
<evidence type="ECO:0000259" key="1">
    <source>
        <dbReference type="Pfam" id="PF24740"/>
    </source>
</evidence>
<dbReference type="InterPro" id="IPR056108">
    <property type="entry name" value="DUF7691"/>
</dbReference>
<reference evidence="3" key="1">
    <citation type="journal article" date="2019" name="Int. J. Syst. Evol. Microbiol.">
        <title>The Global Catalogue of Microorganisms (GCM) 10K type strain sequencing project: providing services to taxonomists for standard genome sequencing and annotation.</title>
        <authorList>
            <consortium name="The Broad Institute Genomics Platform"/>
            <consortium name="The Broad Institute Genome Sequencing Center for Infectious Disease"/>
            <person name="Wu L."/>
            <person name="Ma J."/>
        </authorList>
    </citation>
    <scope>NUCLEOTIDE SEQUENCE [LARGE SCALE GENOMIC DNA]</scope>
    <source>
        <strain evidence="3">KCTC 42087</strain>
    </source>
</reference>
<feature type="domain" description="DUF7691" evidence="1">
    <location>
        <begin position="1"/>
        <end position="198"/>
    </location>
</feature>
<dbReference type="Pfam" id="PF24740">
    <property type="entry name" value="DUF7691"/>
    <property type="match status" value="1"/>
</dbReference>
<sequence>MSYSLSLYLVDLAKANGAIGGGDDKLRRMIGGRFKSQLAHADEEFSSLIEDGAPTRYDAVRAVIEGGPYDEAHAFQYAYAYEMICQFYGRRLFNNHFSPYRSGWLETVDKGLSDLGIKAVSVTDFTYGSVPSALPAPEHLPCYGEWSPDQCAEALTQWESTTQEQRDSLDHEVLEAIDYCIEWTREAQTRPGCGVAAFEF</sequence>
<proteinExistence type="predicted"/>
<comment type="caution">
    <text evidence="2">The sequence shown here is derived from an EMBL/GenBank/DDBJ whole genome shotgun (WGS) entry which is preliminary data.</text>
</comment>
<name>A0ABW1A3C7_9ACTN</name>